<protein>
    <submittedName>
        <fullName evidence="1">Uncharacterized protein</fullName>
    </submittedName>
</protein>
<evidence type="ECO:0000313" key="1">
    <source>
        <dbReference type="EMBL" id="USD23308.1"/>
    </source>
</evidence>
<dbReference type="EMBL" id="CP092418">
    <property type="protein sequence ID" value="USD23308.1"/>
    <property type="molecule type" value="Genomic_DNA"/>
</dbReference>
<organism evidence="1 2">
    <name type="scientific">Microbulbifer variabilis</name>
    <dbReference type="NCBI Taxonomy" id="266805"/>
    <lineage>
        <taxon>Bacteria</taxon>
        <taxon>Pseudomonadati</taxon>
        <taxon>Pseudomonadota</taxon>
        <taxon>Gammaproteobacteria</taxon>
        <taxon>Cellvibrionales</taxon>
        <taxon>Microbulbiferaceae</taxon>
        <taxon>Microbulbifer</taxon>
    </lineage>
</organism>
<accession>A0ABY4VGA0</accession>
<keyword evidence="2" id="KW-1185">Reference proteome</keyword>
<sequence>MIEDFEFSRREVNPKDYPFQVELPSAIFEWLIYLNSKFGNPELEKVIVQRILSTNFFEEEL</sequence>
<dbReference type="RefSeq" id="WP_252085654.1">
    <property type="nucleotide sequence ID" value="NZ_CP092418.1"/>
</dbReference>
<reference evidence="1" key="1">
    <citation type="submission" date="2022-02" db="EMBL/GenBank/DDBJ databases">
        <title>Coral-associated bacteria.</title>
        <authorList>
            <person name="Tang K."/>
            <person name="Wang X."/>
        </authorList>
    </citation>
    <scope>NUCLEOTIDE SEQUENCE</scope>
    <source>
        <strain evidence="1">SCSIO 43006</strain>
    </source>
</reference>
<evidence type="ECO:0000313" key="2">
    <source>
        <dbReference type="Proteomes" id="UP001055658"/>
    </source>
</evidence>
<name>A0ABY4VGA0_9GAMM</name>
<dbReference type="Proteomes" id="UP001055658">
    <property type="component" value="Chromosome"/>
</dbReference>
<proteinExistence type="predicted"/>
<gene>
    <name evidence="1" type="ORF">MJO52_09270</name>
</gene>